<gene>
    <name evidence="1" type="ORF">GMB86_02630</name>
</gene>
<organism evidence="1 2">
    <name type="scientific">Terrilactibacillus tamarindi</name>
    <dbReference type="NCBI Taxonomy" id="2599694"/>
    <lineage>
        <taxon>Bacteria</taxon>
        <taxon>Bacillati</taxon>
        <taxon>Bacillota</taxon>
        <taxon>Bacilli</taxon>
        <taxon>Bacillales</taxon>
        <taxon>Bacillaceae</taxon>
        <taxon>Terrilactibacillus</taxon>
    </lineage>
</organism>
<comment type="caution">
    <text evidence="1">The sequence shown here is derived from an EMBL/GenBank/DDBJ whole genome shotgun (WGS) entry which is preliminary data.</text>
</comment>
<keyword evidence="2" id="KW-1185">Reference proteome</keyword>
<sequence length="121" mass="12658">MQVALTREQRLELLQRLLRLSQSIGNTTSSSGAGLSIDTPIFDLNFDLNIPGLGGGSTPSTPSTIPALLATLVNEQVVLSTPGGTVSGTLISVQTDYVVVVQADGTLNLVPLSKIQTVREL</sequence>
<dbReference type="InterPro" id="IPR020139">
    <property type="entry name" value="DUF2642"/>
</dbReference>
<dbReference type="Proteomes" id="UP000440978">
    <property type="component" value="Unassembled WGS sequence"/>
</dbReference>
<reference evidence="1 2" key="1">
    <citation type="submission" date="2019-11" db="EMBL/GenBank/DDBJ databases">
        <title>Terrilactibacillus tamarindus sp. nov. BCM23-1 isolated from bark of Tamarindus indica.</title>
        <authorList>
            <person name="Kingkaew E."/>
            <person name="Tanasupawat S."/>
        </authorList>
    </citation>
    <scope>NUCLEOTIDE SEQUENCE [LARGE SCALE GENOMIC DNA]</scope>
    <source>
        <strain evidence="1 2">BCM23-1</strain>
    </source>
</reference>
<evidence type="ECO:0000313" key="1">
    <source>
        <dbReference type="EMBL" id="MTT30909.1"/>
    </source>
</evidence>
<dbReference type="EMBL" id="WNHB01000003">
    <property type="protein sequence ID" value="MTT30909.1"/>
    <property type="molecule type" value="Genomic_DNA"/>
</dbReference>
<name>A0A6N8CLR0_9BACI</name>
<dbReference type="AlphaFoldDB" id="A0A6N8CLR0"/>
<protein>
    <submittedName>
        <fullName evidence="1">DUF2642 domain-containing protein</fullName>
    </submittedName>
</protein>
<proteinExistence type="predicted"/>
<dbReference type="Pfam" id="PF10842">
    <property type="entry name" value="DUF2642"/>
    <property type="match status" value="1"/>
</dbReference>
<accession>A0A6N8CLR0</accession>
<evidence type="ECO:0000313" key="2">
    <source>
        <dbReference type="Proteomes" id="UP000440978"/>
    </source>
</evidence>